<evidence type="ECO:0000256" key="5">
    <source>
        <dbReference type="ARBA" id="ARBA00022771"/>
    </source>
</evidence>
<dbReference type="Pfam" id="PF00096">
    <property type="entry name" value="zf-C2H2"/>
    <property type="match status" value="1"/>
</dbReference>
<evidence type="ECO:0000256" key="3">
    <source>
        <dbReference type="ARBA" id="ARBA00022723"/>
    </source>
</evidence>
<dbReference type="SMART" id="SM00355">
    <property type="entry name" value="ZnF_C2H2"/>
    <property type="match status" value="5"/>
</dbReference>
<dbReference type="OrthoDB" id="8113227at2759"/>
<keyword evidence="4" id="KW-0677">Repeat</keyword>
<dbReference type="Proteomes" id="UP000272942">
    <property type="component" value="Unassembled WGS sequence"/>
</dbReference>
<evidence type="ECO:0000259" key="12">
    <source>
        <dbReference type="PROSITE" id="PS50157"/>
    </source>
</evidence>
<evidence type="ECO:0000256" key="8">
    <source>
        <dbReference type="ARBA" id="ARBA00023125"/>
    </source>
</evidence>
<evidence type="ECO:0000256" key="10">
    <source>
        <dbReference type="ARBA" id="ARBA00023242"/>
    </source>
</evidence>
<evidence type="ECO:0000313" key="14">
    <source>
        <dbReference type="Proteomes" id="UP000272942"/>
    </source>
</evidence>
<keyword evidence="3" id="KW-0479">Metal-binding</keyword>
<dbReference type="Gene3D" id="3.30.160.60">
    <property type="entry name" value="Classic Zinc Finger"/>
    <property type="match status" value="3"/>
</dbReference>
<dbReference type="Pfam" id="PF23611">
    <property type="entry name" value="zf-C2H2_16"/>
    <property type="match status" value="1"/>
</dbReference>
<sequence>MPDVLCCADCGQVFELNRITAFVEHKVKGCYKRPSSLNSLIQCAYCNFIFMLPLDLIAHVQSVHNVPVIKMHENEADSDTLTKPQCCNTVDEAYSSATSNGSTANINDAYEACHPMSASVDRTPDNYGSIETNEVNCEENQSSIGRIRKTCCLVDGGSPCEQITSCPILASYTSGPGSCPMSTDFSNDKINSSVSRSPDGQLSRSDAPFTCEYCSSSFKQKIHLKKHLMSTHLRQKPFKCNTCGYATVERSHLKIHVRRHTGERPFACMLCSYRAAQNVTLKRHCLKKHQSTFIGCSSCGTQCVTLTELENHKKLRKSLDLYMRSEEDLVTTIHQKSSGSVNKYVLILLIVLDLLWSTCN</sequence>
<evidence type="ECO:0000313" key="15">
    <source>
        <dbReference type="WBParaSite" id="ECPE_0000756001-mRNA-1"/>
    </source>
</evidence>
<evidence type="ECO:0000256" key="7">
    <source>
        <dbReference type="ARBA" id="ARBA00023015"/>
    </source>
</evidence>
<protein>
    <submittedName>
        <fullName evidence="15">C2H2-type domain-containing protein</fullName>
    </submittedName>
</protein>
<comment type="similarity">
    <text evidence="2">Belongs to the krueppel C2H2-type zinc-finger protein family.</text>
</comment>
<gene>
    <name evidence="13" type="ORF">ECPE_LOCUS7544</name>
</gene>
<keyword evidence="5 11" id="KW-0863">Zinc-finger</keyword>
<proteinExistence type="inferred from homology"/>
<evidence type="ECO:0000256" key="11">
    <source>
        <dbReference type="PROSITE-ProRule" id="PRU00042"/>
    </source>
</evidence>
<reference evidence="13 14" key="2">
    <citation type="submission" date="2018-11" db="EMBL/GenBank/DDBJ databases">
        <authorList>
            <consortium name="Pathogen Informatics"/>
        </authorList>
    </citation>
    <scope>NUCLEOTIDE SEQUENCE [LARGE SCALE GENOMIC DNA]</scope>
    <source>
        <strain evidence="13 14">Egypt</strain>
    </source>
</reference>
<dbReference type="InterPro" id="IPR013087">
    <property type="entry name" value="Znf_C2H2_type"/>
</dbReference>
<feature type="domain" description="C2H2-type" evidence="12">
    <location>
        <begin position="238"/>
        <end position="265"/>
    </location>
</feature>
<dbReference type="GO" id="GO:0010468">
    <property type="term" value="P:regulation of gene expression"/>
    <property type="evidence" value="ECO:0007669"/>
    <property type="project" value="TreeGrafter"/>
</dbReference>
<evidence type="ECO:0000256" key="9">
    <source>
        <dbReference type="ARBA" id="ARBA00023163"/>
    </source>
</evidence>
<dbReference type="PROSITE" id="PS50157">
    <property type="entry name" value="ZINC_FINGER_C2H2_2"/>
    <property type="match status" value="2"/>
</dbReference>
<keyword evidence="10" id="KW-0539">Nucleus</keyword>
<dbReference type="InterPro" id="IPR036236">
    <property type="entry name" value="Znf_C2H2_sf"/>
</dbReference>
<evidence type="ECO:0000256" key="1">
    <source>
        <dbReference type="ARBA" id="ARBA00004123"/>
    </source>
</evidence>
<dbReference type="Pfam" id="PF25491">
    <property type="entry name" value="CCHC_BCL-11A"/>
    <property type="match status" value="1"/>
</dbReference>
<keyword evidence="9" id="KW-0804">Transcription</keyword>
<dbReference type="AlphaFoldDB" id="A0A183AKQ9"/>
<evidence type="ECO:0000256" key="4">
    <source>
        <dbReference type="ARBA" id="ARBA00022737"/>
    </source>
</evidence>
<dbReference type="PANTHER" id="PTHR16515">
    <property type="entry name" value="PR DOMAIN ZINC FINGER PROTEIN"/>
    <property type="match status" value="1"/>
</dbReference>
<evidence type="ECO:0000313" key="13">
    <source>
        <dbReference type="EMBL" id="VDP81400.1"/>
    </source>
</evidence>
<dbReference type="WBParaSite" id="ECPE_0000756001-mRNA-1">
    <property type="protein sequence ID" value="ECPE_0000756001-mRNA-1"/>
    <property type="gene ID" value="ECPE_0000756001"/>
</dbReference>
<dbReference type="GO" id="GO:0008270">
    <property type="term" value="F:zinc ion binding"/>
    <property type="evidence" value="ECO:0007669"/>
    <property type="project" value="UniProtKB-KW"/>
</dbReference>
<keyword evidence="14" id="KW-1185">Reference proteome</keyword>
<dbReference type="EMBL" id="UZAN01044757">
    <property type="protein sequence ID" value="VDP81400.1"/>
    <property type="molecule type" value="Genomic_DNA"/>
</dbReference>
<dbReference type="InterPro" id="IPR056438">
    <property type="entry name" value="Znf-C2H2_CTCF"/>
</dbReference>
<dbReference type="InterPro" id="IPR057448">
    <property type="entry name" value="BCL-11A_Znf_CCHC"/>
</dbReference>
<dbReference type="PROSITE" id="PS00028">
    <property type="entry name" value="ZINC_FINGER_C2H2_1"/>
    <property type="match status" value="2"/>
</dbReference>
<evidence type="ECO:0000256" key="2">
    <source>
        <dbReference type="ARBA" id="ARBA00006991"/>
    </source>
</evidence>
<dbReference type="GO" id="GO:0005634">
    <property type="term" value="C:nucleus"/>
    <property type="evidence" value="ECO:0007669"/>
    <property type="project" value="UniProtKB-SubCell"/>
</dbReference>
<reference evidence="15" key="1">
    <citation type="submission" date="2016-06" db="UniProtKB">
        <authorList>
            <consortium name="WormBaseParasite"/>
        </authorList>
    </citation>
    <scope>IDENTIFICATION</scope>
</reference>
<keyword evidence="6" id="KW-0862">Zinc</keyword>
<keyword evidence="7" id="KW-0805">Transcription regulation</keyword>
<dbReference type="PANTHER" id="PTHR16515:SF66">
    <property type="entry name" value="C2H2-TYPE DOMAIN-CONTAINING PROTEIN"/>
    <property type="match status" value="1"/>
</dbReference>
<organism evidence="15">
    <name type="scientific">Echinostoma caproni</name>
    <dbReference type="NCBI Taxonomy" id="27848"/>
    <lineage>
        <taxon>Eukaryota</taxon>
        <taxon>Metazoa</taxon>
        <taxon>Spiralia</taxon>
        <taxon>Lophotrochozoa</taxon>
        <taxon>Platyhelminthes</taxon>
        <taxon>Trematoda</taxon>
        <taxon>Digenea</taxon>
        <taxon>Plagiorchiida</taxon>
        <taxon>Echinostomata</taxon>
        <taxon>Echinostomatoidea</taxon>
        <taxon>Echinostomatidae</taxon>
        <taxon>Echinostoma</taxon>
    </lineage>
</organism>
<evidence type="ECO:0000256" key="6">
    <source>
        <dbReference type="ARBA" id="ARBA00022833"/>
    </source>
</evidence>
<name>A0A183AKQ9_9TREM</name>
<comment type="subcellular location">
    <subcellularLocation>
        <location evidence="1">Nucleus</location>
    </subcellularLocation>
</comment>
<feature type="domain" description="C2H2-type" evidence="12">
    <location>
        <begin position="209"/>
        <end position="237"/>
    </location>
</feature>
<dbReference type="FunFam" id="3.30.160.60:FF:000446">
    <property type="entry name" value="Zinc finger protein"/>
    <property type="match status" value="1"/>
</dbReference>
<keyword evidence="8" id="KW-0238">DNA-binding</keyword>
<dbReference type="SUPFAM" id="SSF57667">
    <property type="entry name" value="beta-beta-alpha zinc fingers"/>
    <property type="match status" value="2"/>
</dbReference>
<dbReference type="FunFam" id="3.30.160.60:FF:001370">
    <property type="entry name" value="Zinc finger protein"/>
    <property type="match status" value="1"/>
</dbReference>
<dbReference type="InterPro" id="IPR050331">
    <property type="entry name" value="Zinc_finger"/>
</dbReference>
<accession>A0A183AKQ9</accession>
<dbReference type="GO" id="GO:0003690">
    <property type="term" value="F:double-stranded DNA binding"/>
    <property type="evidence" value="ECO:0007669"/>
    <property type="project" value="UniProtKB-ARBA"/>
</dbReference>